<dbReference type="EMBL" id="CAADFU010000018">
    <property type="protein sequence ID" value="VFK42621.1"/>
    <property type="molecule type" value="Genomic_DNA"/>
</dbReference>
<proteinExistence type="predicted"/>
<dbReference type="AlphaFoldDB" id="A0A450Y8W4"/>
<evidence type="ECO:0000313" key="1">
    <source>
        <dbReference type="EMBL" id="VFK37977.1"/>
    </source>
</evidence>
<dbReference type="EMBL" id="CAADFR010000019">
    <property type="protein sequence ID" value="VFK37977.1"/>
    <property type="molecule type" value="Genomic_DNA"/>
</dbReference>
<name>A0A450Y8W4_9GAMM</name>
<evidence type="ECO:0008006" key="3">
    <source>
        <dbReference type="Google" id="ProtNLM"/>
    </source>
</evidence>
<gene>
    <name evidence="2" type="ORF">BECKSD772E_GA0070983_101837</name>
    <name evidence="1" type="ORF">BECKSD772F_GA0070984_101936</name>
</gene>
<dbReference type="InterPro" id="IPR014710">
    <property type="entry name" value="RmlC-like_jellyroll"/>
</dbReference>
<organism evidence="1">
    <name type="scientific">Candidatus Kentrum sp. SD</name>
    <dbReference type="NCBI Taxonomy" id="2126332"/>
    <lineage>
        <taxon>Bacteria</taxon>
        <taxon>Pseudomonadati</taxon>
        <taxon>Pseudomonadota</taxon>
        <taxon>Gammaproteobacteria</taxon>
        <taxon>Candidatus Kentrum</taxon>
    </lineage>
</organism>
<reference evidence="1" key="1">
    <citation type="submission" date="2019-02" db="EMBL/GenBank/DDBJ databases">
        <authorList>
            <person name="Gruber-Vodicka R. H."/>
            <person name="Seah K. B. B."/>
        </authorList>
    </citation>
    <scope>NUCLEOTIDE SEQUENCE</scope>
    <source>
        <strain evidence="2">BECK_S1320</strain>
        <strain evidence="1">BECK_S1321</strain>
    </source>
</reference>
<sequence>MKNENEEIPGYSSEIKKLYKVHYFNPGENTIFEAPKDHSYFFRTFLGQHKVHIEHGDCVYFLSAEKTYAILRRGPCEIESQHCATIVRGFMPADSTCSLAGSPLLPYINGCSTKQIFPPPRIGDPTLQYLHIPPYSTEQTHHVHSTVRVVYTLSGRGNSVVGMKGATIKEELISGKVSILEPMCPHHFETPYGEPLAVIPLHVYSSIPGETVHPMFSGTHLMNQGS</sequence>
<dbReference type="Gene3D" id="2.60.120.10">
    <property type="entry name" value="Jelly Rolls"/>
    <property type="match status" value="1"/>
</dbReference>
<accession>A0A450Y8W4</accession>
<protein>
    <recommendedName>
        <fullName evidence="3">Cupin domain-containing protein</fullName>
    </recommendedName>
</protein>
<evidence type="ECO:0000313" key="2">
    <source>
        <dbReference type="EMBL" id="VFK42621.1"/>
    </source>
</evidence>